<dbReference type="Proteomes" id="UP000186385">
    <property type="component" value="Unassembled WGS sequence"/>
</dbReference>
<proteinExistence type="predicted"/>
<organism evidence="1 2">
    <name type="scientific">Domibacillus enclensis</name>
    <dbReference type="NCBI Taxonomy" id="1017273"/>
    <lineage>
        <taxon>Bacteria</taxon>
        <taxon>Bacillati</taxon>
        <taxon>Bacillota</taxon>
        <taxon>Bacilli</taxon>
        <taxon>Bacillales</taxon>
        <taxon>Bacillaceae</taxon>
        <taxon>Domibacillus</taxon>
    </lineage>
</organism>
<dbReference type="AlphaFoldDB" id="A0A1N6XP48"/>
<dbReference type="OrthoDB" id="2431483at2"/>
<dbReference type="STRING" id="1017273.SAMN05443094_10513"/>
<dbReference type="RefSeq" id="WP_139325441.1">
    <property type="nucleotide sequence ID" value="NZ_FTLX01000005.1"/>
</dbReference>
<evidence type="ECO:0000313" key="2">
    <source>
        <dbReference type="Proteomes" id="UP000186385"/>
    </source>
</evidence>
<gene>
    <name evidence="1" type="ORF">SAMN05443094_10513</name>
</gene>
<dbReference type="EMBL" id="FTLX01000005">
    <property type="protein sequence ID" value="SIR04146.1"/>
    <property type="molecule type" value="Genomic_DNA"/>
</dbReference>
<sequence length="405" mass="46464">MRHEQLKEWTEMVRTKFGLEDFTCFESMTTYAKNDWNETDYRFTTEWLPPGHTGRQEDESNPHGTAVIELNAKTGRLNSVIFVGGLAPKRGLSFLTGDKEEVIRWVEQETGWTYGNEFIDAQRTDHEFSFQTAFGGIPVSPEGFIQLSMDEQKKLVFFSVHGQVPEQAEESVLQLSTDSIEPLVKERLVLVEYPAKEEEKWLPLFMIDDVLVDNETGKTIEDMQEILTWKTAKNKKVKRKLVQLAAADIDENRLFEFPPHPDTRPITKKGYAKVREASTEFLQTYVPKESGEWTLSNVLRSNGVIEARLTNTKDISVVPRMWKLLLDPDSYNVISYQDSSWMTAPYEEFEKAEAPLLSRSEAFEKIKPHVDITPVYMWDGTTYRLTGKVDSSVAVHAATGELVRF</sequence>
<accession>A0A1N6XP48</accession>
<evidence type="ECO:0000313" key="1">
    <source>
        <dbReference type="EMBL" id="SIR04146.1"/>
    </source>
</evidence>
<name>A0A1N6XP48_9BACI</name>
<protein>
    <submittedName>
        <fullName evidence="1">Uncharacterized protein</fullName>
    </submittedName>
</protein>
<reference evidence="1 2" key="1">
    <citation type="submission" date="2017-01" db="EMBL/GenBank/DDBJ databases">
        <authorList>
            <person name="Mah S.A."/>
            <person name="Swanson W.J."/>
            <person name="Moy G.W."/>
            <person name="Vacquier V.D."/>
        </authorList>
    </citation>
    <scope>NUCLEOTIDE SEQUENCE [LARGE SCALE GENOMIC DNA]</scope>
    <source>
        <strain evidence="1 2">NIO-1016</strain>
    </source>
</reference>